<name>A0A164NY65_BACCE</name>
<dbReference type="Proteomes" id="UP000076482">
    <property type="component" value="Unassembled WGS sequence"/>
</dbReference>
<dbReference type="EMBL" id="LJKE01000045">
    <property type="protein sequence ID" value="KZD65988.1"/>
    <property type="molecule type" value="Genomic_DNA"/>
</dbReference>
<protein>
    <submittedName>
        <fullName evidence="2">Uncharacterized protein</fullName>
    </submittedName>
</protein>
<accession>A0A164NY65</accession>
<dbReference type="AlphaFoldDB" id="A0A164NY65"/>
<keyword evidence="1" id="KW-0812">Transmembrane</keyword>
<gene>
    <name evidence="2" type="ORF">B4088_2745</name>
</gene>
<feature type="transmembrane region" description="Helical" evidence="1">
    <location>
        <begin position="43"/>
        <end position="69"/>
    </location>
</feature>
<keyword evidence="1" id="KW-1133">Transmembrane helix</keyword>
<feature type="transmembrane region" description="Helical" evidence="1">
    <location>
        <begin position="6"/>
        <end position="22"/>
    </location>
</feature>
<dbReference type="PATRIC" id="fig|1396.535.peg.1787"/>
<evidence type="ECO:0000313" key="3">
    <source>
        <dbReference type="Proteomes" id="UP000076482"/>
    </source>
</evidence>
<dbReference type="RefSeq" id="WP_063261214.1">
    <property type="nucleotide sequence ID" value="NZ_LJKE01000045.1"/>
</dbReference>
<proteinExistence type="predicted"/>
<organism evidence="2 3">
    <name type="scientific">Bacillus cereus</name>
    <dbReference type="NCBI Taxonomy" id="1396"/>
    <lineage>
        <taxon>Bacteria</taxon>
        <taxon>Bacillati</taxon>
        <taxon>Bacillota</taxon>
        <taxon>Bacilli</taxon>
        <taxon>Bacillales</taxon>
        <taxon>Bacillaceae</taxon>
        <taxon>Bacillus</taxon>
        <taxon>Bacillus cereus group</taxon>
    </lineage>
</organism>
<evidence type="ECO:0000313" key="2">
    <source>
        <dbReference type="EMBL" id="KZD65988.1"/>
    </source>
</evidence>
<comment type="caution">
    <text evidence="2">The sequence shown here is derived from an EMBL/GenBank/DDBJ whole genome shotgun (WGS) entry which is preliminary data.</text>
</comment>
<keyword evidence="1" id="KW-0472">Membrane</keyword>
<sequence length="104" mass="11837">MEFYYWIAIQIILPILIIMYLRKEMREIADEKPKQLLSFSLGLATFSTIALALALVVFLLVPSLIPIAFDTIETAQRYTVLACILIGTAVILFADNIEDRELKM</sequence>
<feature type="transmembrane region" description="Helical" evidence="1">
    <location>
        <begin position="75"/>
        <end position="94"/>
    </location>
</feature>
<evidence type="ECO:0000256" key="1">
    <source>
        <dbReference type="SAM" id="Phobius"/>
    </source>
</evidence>
<reference evidence="2 3" key="1">
    <citation type="submission" date="2015-09" db="EMBL/GenBank/DDBJ databases">
        <title>Bacillus cereus food isolates.</title>
        <authorList>
            <person name="Boekhorst J."/>
        </authorList>
    </citation>
    <scope>NUCLEOTIDE SEQUENCE [LARGE SCALE GENOMIC DNA]</scope>
    <source>
        <strain evidence="2 3">B4088</strain>
    </source>
</reference>